<evidence type="ECO:0000256" key="4">
    <source>
        <dbReference type="ARBA" id="ARBA00023125"/>
    </source>
</evidence>
<feature type="domain" description="Integrase catalytic" evidence="6">
    <location>
        <begin position="158"/>
        <end position="317"/>
    </location>
</feature>
<dbReference type="Gene3D" id="1.10.10.60">
    <property type="entry name" value="Homeodomain-like"/>
    <property type="match status" value="1"/>
</dbReference>
<accession>A0ABT5R3I6</accession>
<evidence type="ECO:0000313" key="7">
    <source>
        <dbReference type="EMBL" id="MDD1794808.1"/>
    </source>
</evidence>
<dbReference type="InterPro" id="IPR009057">
    <property type="entry name" value="Homeodomain-like_sf"/>
</dbReference>
<dbReference type="InterPro" id="IPR012337">
    <property type="entry name" value="RNaseH-like_sf"/>
</dbReference>
<dbReference type="RefSeq" id="WP_274165629.1">
    <property type="nucleotide sequence ID" value="NZ_JAJUBC010000020.1"/>
</dbReference>
<dbReference type="InterPro" id="IPR025246">
    <property type="entry name" value="IS30-like_HTH"/>
</dbReference>
<evidence type="ECO:0000256" key="2">
    <source>
        <dbReference type="ARBA" id="ARBA00006363"/>
    </source>
</evidence>
<dbReference type="NCBIfam" id="NF033563">
    <property type="entry name" value="transpos_IS30"/>
    <property type="match status" value="1"/>
</dbReference>
<dbReference type="PANTHER" id="PTHR10948:SF23">
    <property type="entry name" value="TRANSPOSASE INSI FOR INSERTION SEQUENCE ELEMENT IS30A-RELATED"/>
    <property type="match status" value="1"/>
</dbReference>
<dbReference type="SUPFAM" id="SSF53098">
    <property type="entry name" value="Ribonuclease H-like"/>
    <property type="match status" value="1"/>
</dbReference>
<dbReference type="InterPro" id="IPR036397">
    <property type="entry name" value="RNaseH_sf"/>
</dbReference>
<dbReference type="EMBL" id="JAJUBC010000020">
    <property type="protein sequence ID" value="MDD1794808.1"/>
    <property type="molecule type" value="Genomic_DNA"/>
</dbReference>
<protein>
    <submittedName>
        <fullName evidence="7">IS30 family transposase</fullName>
    </submittedName>
</protein>
<evidence type="ECO:0000259" key="6">
    <source>
        <dbReference type="PROSITE" id="PS50994"/>
    </source>
</evidence>
<dbReference type="Gene3D" id="3.30.420.10">
    <property type="entry name" value="Ribonuclease H-like superfamily/Ribonuclease H"/>
    <property type="match status" value="1"/>
</dbReference>
<organism evidence="7 8">
    <name type="scientific">Enterovibrio gelatinilyticus</name>
    <dbReference type="NCBI Taxonomy" id="2899819"/>
    <lineage>
        <taxon>Bacteria</taxon>
        <taxon>Pseudomonadati</taxon>
        <taxon>Pseudomonadota</taxon>
        <taxon>Gammaproteobacteria</taxon>
        <taxon>Vibrionales</taxon>
        <taxon>Vibrionaceae</taxon>
        <taxon>Enterovibrio</taxon>
    </lineage>
</organism>
<comment type="function">
    <text evidence="1">Required for the transposition of the insertion element.</text>
</comment>
<proteinExistence type="inferred from homology"/>
<comment type="similarity">
    <text evidence="2">Belongs to the transposase IS30 family.</text>
</comment>
<reference evidence="7" key="1">
    <citation type="submission" date="2021-12" db="EMBL/GenBank/DDBJ databases">
        <title>Enterovibrio ZSDZ35 sp. nov. and Enterovibrio ZSDZ42 sp. nov., isolated from coastal seawater in Qingdao.</title>
        <authorList>
            <person name="Zhang P."/>
        </authorList>
    </citation>
    <scope>NUCLEOTIDE SEQUENCE</scope>
    <source>
        <strain evidence="7">ZSDZ42</strain>
    </source>
</reference>
<evidence type="ECO:0000256" key="1">
    <source>
        <dbReference type="ARBA" id="ARBA00002190"/>
    </source>
</evidence>
<keyword evidence="8" id="KW-1185">Reference proteome</keyword>
<evidence type="ECO:0000313" key="8">
    <source>
        <dbReference type="Proteomes" id="UP001149400"/>
    </source>
</evidence>
<keyword evidence="3" id="KW-0815">Transposition</keyword>
<dbReference type="PROSITE" id="PS50994">
    <property type="entry name" value="INTEGRASE"/>
    <property type="match status" value="1"/>
</dbReference>
<evidence type="ECO:0000256" key="3">
    <source>
        <dbReference type="ARBA" id="ARBA00022578"/>
    </source>
</evidence>
<dbReference type="InterPro" id="IPR051917">
    <property type="entry name" value="Transposase-Integrase"/>
</dbReference>
<gene>
    <name evidence="7" type="ORF">LRP50_16860</name>
</gene>
<keyword evidence="5" id="KW-0233">DNA recombination</keyword>
<keyword evidence="4" id="KW-0238">DNA-binding</keyword>
<comment type="caution">
    <text evidence="7">The sequence shown here is derived from an EMBL/GenBank/DDBJ whole genome shotgun (WGS) entry which is preliminary data.</text>
</comment>
<dbReference type="InterPro" id="IPR001598">
    <property type="entry name" value="Transposase_IS30_CS"/>
</dbReference>
<dbReference type="Pfam" id="PF13936">
    <property type="entry name" value="HTH_38"/>
    <property type="match status" value="1"/>
</dbReference>
<dbReference type="InterPro" id="IPR001584">
    <property type="entry name" value="Integrase_cat-core"/>
</dbReference>
<dbReference type="PANTHER" id="PTHR10948">
    <property type="entry name" value="TRANSPOSASE"/>
    <property type="match status" value="1"/>
</dbReference>
<name>A0ABT5R3I6_9GAMM</name>
<evidence type="ECO:0000256" key="5">
    <source>
        <dbReference type="ARBA" id="ARBA00023172"/>
    </source>
</evidence>
<dbReference type="SUPFAM" id="SSF46689">
    <property type="entry name" value="Homeodomain-like"/>
    <property type="match status" value="1"/>
</dbReference>
<dbReference type="PROSITE" id="PS01043">
    <property type="entry name" value="TRANSPOSASE_IS30"/>
    <property type="match status" value="1"/>
</dbReference>
<sequence length="318" mass="37357">MNYQQITENERYMLSVLRKQGCTVASIAKLLGRHRSTIYREVQRNACWVTDGAYRPSKAQRRTVARRRRSRRNTQMTEAIYALVRHYLRLDWSPEQIVGHLNRKGLHYISHESIYQYIWRDKAKGGLLWQHLRCAPKQRRKRYNAYDSRGRIAAKKHISERPHDVENRNSQGHWEIDTVMGKGSLHCLVTLVERKTGYTVIGHLNNKTTRELNRRVIMMLKSHLVKTITADNGTEFHQYSVLEAALKTTVYFATPYHSWERGTNENTNGLIRQYFPKGMSLELVTQAECNQIAKKLNTRPRKRLAFKTPEECYVPKSE</sequence>
<dbReference type="InterPro" id="IPR053392">
    <property type="entry name" value="Transposase_IS30-like"/>
</dbReference>
<dbReference type="Proteomes" id="UP001149400">
    <property type="component" value="Unassembled WGS sequence"/>
</dbReference>